<dbReference type="InterPro" id="IPR023780">
    <property type="entry name" value="Chromo_domain"/>
</dbReference>
<dbReference type="CDD" id="cd00034">
    <property type="entry name" value="CSD"/>
    <property type="match status" value="1"/>
</dbReference>
<dbReference type="SMART" id="SM00298">
    <property type="entry name" value="CHROMO"/>
    <property type="match status" value="1"/>
</dbReference>
<name>A0A8H4B751_MUCCL</name>
<comment type="subcellular location">
    <subcellularLocation>
        <location evidence="1">Nucleus</location>
    </subcellularLocation>
</comment>
<sequence length="263" mass="29607">MPRGRGRIPKNEEQVEEAGPESAAEEEYEVERVESHQITGKGKRAKLVYLVKWKNYPDSDNTWEPASAVENAKQLVDEYWATQGGEKEREQVIKQLHDGYKTTAATKEKKGKKEAAAAAPALAAEKEEPATESRKRKTGRGAAASSSPAATPATATNSRKKRAKLDAPAAEDAKPKETAYESEDEDDVSDSEVEGENFRINMKWDGRIHKVQYVRRDEDDNELYAIVRWTDSKVAKYKTSIVARKAPLKLIEFYEDRLSFQED</sequence>
<dbReference type="InterPro" id="IPR023779">
    <property type="entry name" value="Chromodomain_CS"/>
</dbReference>
<dbReference type="InterPro" id="IPR051219">
    <property type="entry name" value="Heterochromatin_chromo-domain"/>
</dbReference>
<dbReference type="InterPro" id="IPR016197">
    <property type="entry name" value="Chromo-like_dom_sf"/>
</dbReference>
<evidence type="ECO:0000313" key="6">
    <source>
        <dbReference type="Proteomes" id="UP000469890"/>
    </source>
</evidence>
<dbReference type="Proteomes" id="UP000469890">
    <property type="component" value="Unassembled WGS sequence"/>
</dbReference>
<feature type="compositionally biased region" description="Basic and acidic residues" evidence="3">
    <location>
        <begin position="124"/>
        <end position="133"/>
    </location>
</feature>
<dbReference type="SMART" id="SM00300">
    <property type="entry name" value="ChSh"/>
    <property type="match status" value="1"/>
</dbReference>
<dbReference type="SUPFAM" id="SSF54160">
    <property type="entry name" value="Chromo domain-like"/>
    <property type="match status" value="2"/>
</dbReference>
<feature type="region of interest" description="Disordered" evidence="3">
    <location>
        <begin position="1"/>
        <end position="42"/>
    </location>
</feature>
<dbReference type="GO" id="GO:0000792">
    <property type="term" value="C:heterochromatin"/>
    <property type="evidence" value="ECO:0007669"/>
    <property type="project" value="UniProtKB-ARBA"/>
</dbReference>
<evidence type="ECO:0000256" key="3">
    <source>
        <dbReference type="SAM" id="MobiDB-lite"/>
    </source>
</evidence>
<dbReference type="Gene3D" id="2.40.50.40">
    <property type="match status" value="2"/>
</dbReference>
<evidence type="ECO:0000256" key="1">
    <source>
        <dbReference type="ARBA" id="ARBA00004123"/>
    </source>
</evidence>
<accession>A0A8H4B751</accession>
<dbReference type="PROSITE" id="PS50013">
    <property type="entry name" value="CHROMO_2"/>
    <property type="match status" value="1"/>
</dbReference>
<dbReference type="CDD" id="cd00024">
    <property type="entry name" value="CD_CSD"/>
    <property type="match status" value="1"/>
</dbReference>
<feature type="domain" description="Chromo" evidence="4">
    <location>
        <begin position="28"/>
        <end position="91"/>
    </location>
</feature>
<dbReference type="Pfam" id="PF01393">
    <property type="entry name" value="Chromo_shadow"/>
    <property type="match status" value="1"/>
</dbReference>
<feature type="compositionally biased region" description="Low complexity" evidence="3">
    <location>
        <begin position="142"/>
        <end position="156"/>
    </location>
</feature>
<keyword evidence="2" id="KW-0539">Nucleus</keyword>
<comment type="caution">
    <text evidence="5">The sequence shown here is derived from an EMBL/GenBank/DDBJ whole genome shotgun (WGS) entry which is preliminary data.</text>
</comment>
<organism evidence="5 6">
    <name type="scientific">Mucor circinelloides f. lusitanicus</name>
    <name type="common">Mucor racemosus var. lusitanicus</name>
    <dbReference type="NCBI Taxonomy" id="29924"/>
    <lineage>
        <taxon>Eukaryota</taxon>
        <taxon>Fungi</taxon>
        <taxon>Fungi incertae sedis</taxon>
        <taxon>Mucoromycota</taxon>
        <taxon>Mucoromycotina</taxon>
        <taxon>Mucoromycetes</taxon>
        <taxon>Mucorales</taxon>
        <taxon>Mucorineae</taxon>
        <taxon>Mucoraceae</taxon>
        <taxon>Mucor</taxon>
    </lineage>
</organism>
<dbReference type="PROSITE" id="PS00598">
    <property type="entry name" value="CHROMO_1"/>
    <property type="match status" value="1"/>
</dbReference>
<dbReference type="GO" id="GO:0005634">
    <property type="term" value="C:nucleus"/>
    <property type="evidence" value="ECO:0007669"/>
    <property type="project" value="UniProtKB-SubCell"/>
</dbReference>
<proteinExistence type="predicted"/>
<dbReference type="PANTHER" id="PTHR22812">
    <property type="entry name" value="CHROMOBOX PROTEIN"/>
    <property type="match status" value="1"/>
</dbReference>
<protein>
    <recommendedName>
        <fullName evidence="4">Chromo domain-containing protein</fullName>
    </recommendedName>
</protein>
<dbReference type="InterPro" id="IPR000953">
    <property type="entry name" value="Chromo/chromo_shadow_dom"/>
</dbReference>
<dbReference type="AlphaFoldDB" id="A0A8H4B751"/>
<dbReference type="EMBL" id="JAAECE010000012">
    <property type="protein sequence ID" value="KAF1796555.1"/>
    <property type="molecule type" value="Genomic_DNA"/>
</dbReference>
<feature type="compositionally biased region" description="Acidic residues" evidence="3">
    <location>
        <begin position="14"/>
        <end position="29"/>
    </location>
</feature>
<reference evidence="5 6" key="1">
    <citation type="submission" date="2019-09" db="EMBL/GenBank/DDBJ databases">
        <authorList>
            <consortium name="DOE Joint Genome Institute"/>
            <person name="Mondo S.J."/>
            <person name="Navarro-Mendoza M.I."/>
            <person name="Perez-Arques C."/>
            <person name="Panchal S."/>
            <person name="Nicolas F.E."/>
            <person name="Ganguly P."/>
            <person name="Pangilinan J."/>
            <person name="Grigoriev I."/>
            <person name="Heitman J."/>
            <person name="Sanya K."/>
            <person name="Garre V."/>
        </authorList>
    </citation>
    <scope>NUCLEOTIDE SEQUENCE [LARGE SCALE GENOMIC DNA]</scope>
    <source>
        <strain evidence="5 6">MU402</strain>
    </source>
</reference>
<evidence type="ECO:0000256" key="2">
    <source>
        <dbReference type="ARBA" id="ARBA00023242"/>
    </source>
</evidence>
<feature type="compositionally biased region" description="Basic and acidic residues" evidence="3">
    <location>
        <begin position="103"/>
        <end position="115"/>
    </location>
</feature>
<dbReference type="Pfam" id="PF00385">
    <property type="entry name" value="Chromo"/>
    <property type="match status" value="1"/>
</dbReference>
<gene>
    <name evidence="5" type="ORF">FB192DRAFT_1405045</name>
</gene>
<feature type="region of interest" description="Disordered" evidence="3">
    <location>
        <begin position="103"/>
        <end position="195"/>
    </location>
</feature>
<evidence type="ECO:0000313" key="5">
    <source>
        <dbReference type="EMBL" id="KAF1796555.1"/>
    </source>
</evidence>
<feature type="compositionally biased region" description="Acidic residues" evidence="3">
    <location>
        <begin position="180"/>
        <end position="195"/>
    </location>
</feature>
<evidence type="ECO:0000259" key="4">
    <source>
        <dbReference type="PROSITE" id="PS50013"/>
    </source>
</evidence>
<dbReference type="InterPro" id="IPR008251">
    <property type="entry name" value="Chromo_shadow_dom"/>
</dbReference>